<dbReference type="PROSITE" id="PS51710">
    <property type="entry name" value="G_OBG"/>
    <property type="match status" value="1"/>
</dbReference>
<dbReference type="InterPro" id="IPR031167">
    <property type="entry name" value="G_OBG"/>
</dbReference>
<name>A0A0G3WMJ4_9BACT</name>
<dbReference type="InterPro" id="IPR005225">
    <property type="entry name" value="Small_GTP-bd"/>
</dbReference>
<dbReference type="NCBIfam" id="NF008954">
    <property type="entry name" value="PRK12296.1"/>
    <property type="match status" value="1"/>
</dbReference>
<feature type="domain" description="OBG-type G" evidence="10">
    <location>
        <begin position="157"/>
        <end position="325"/>
    </location>
</feature>
<dbReference type="PANTHER" id="PTHR11702:SF31">
    <property type="entry name" value="MITOCHONDRIAL RIBOSOME-ASSOCIATED GTPASE 2"/>
    <property type="match status" value="1"/>
</dbReference>
<dbReference type="CDD" id="cd01898">
    <property type="entry name" value="Obg"/>
    <property type="match status" value="1"/>
</dbReference>
<dbReference type="PATRIC" id="fig|1408281.3.peg.1377"/>
<dbReference type="InterPro" id="IPR036346">
    <property type="entry name" value="GTP-bd_prot_GTP1/OBG_C_sf"/>
</dbReference>
<dbReference type="Pfam" id="PF01926">
    <property type="entry name" value="MMR_HSR1"/>
    <property type="match status" value="1"/>
</dbReference>
<dbReference type="GO" id="GO:0005525">
    <property type="term" value="F:GTP binding"/>
    <property type="evidence" value="ECO:0007669"/>
    <property type="project" value="UniProtKB-UniRule"/>
</dbReference>
<sequence length="420" mass="46232">MFIDKATIHLTAGRGGDGNISFRREKYVPLGGPSGGNGGKGGDIYFEGDPHKTTLLDLSYRPKFKAEDGQKGGTSDKYGRYGEDLIIKVPTGTLVFKNGELFADIKIAGERVLMAKGGRGGRGNASFKTQKYTAPRIGEKGEPGETADIQLELRLIADVGFVGLPNAGKSTLLAKISAAKPKIADYPFTTLAPNLGVVDFKGRHFVAADIPGIIEGAHEGKGLGFEFLRHIRRTKVLIHLIDVGGFDGSDPYANYKVINNELKKYSKYLSKKHIIIAFNKIDLPDAQKHIKKIAKHLKTKKFFKISAATGEGLDKLLSEVLKMLDKPLKFNPEEEIETIPVKKYIYEPEFKVEKDEDGVFVVTGKKVETLTAMTTFGEDDSLRRYQNILKKMGLDAELENQGVKPGDTIRIGGFEFSYEK</sequence>
<evidence type="ECO:0000256" key="2">
    <source>
        <dbReference type="ARBA" id="ARBA00007699"/>
    </source>
</evidence>
<feature type="binding site" evidence="9">
    <location>
        <begin position="279"/>
        <end position="282"/>
    </location>
    <ligand>
        <name>GTP</name>
        <dbReference type="ChEBI" id="CHEBI:37565"/>
    </ligand>
</feature>
<dbReference type="STRING" id="1408281.Epro_1333"/>
<dbReference type="InterPro" id="IPR036726">
    <property type="entry name" value="GTP1_OBG_dom_sf"/>
</dbReference>
<evidence type="ECO:0000256" key="6">
    <source>
        <dbReference type="ARBA" id="ARBA00022801"/>
    </source>
</evidence>
<keyword evidence="6 9" id="KW-0378">Hydrolase</keyword>
<evidence type="ECO:0000256" key="3">
    <source>
        <dbReference type="ARBA" id="ARBA00022490"/>
    </source>
</evidence>
<dbReference type="Gene3D" id="2.70.210.12">
    <property type="entry name" value="GTP1/OBG domain"/>
    <property type="match status" value="1"/>
</dbReference>
<dbReference type="GO" id="GO:0003924">
    <property type="term" value="F:GTPase activity"/>
    <property type="evidence" value="ECO:0007669"/>
    <property type="project" value="UniProtKB-UniRule"/>
</dbReference>
<reference evidence="13 14" key="1">
    <citation type="submission" date="2014-09" db="EMBL/GenBank/DDBJ databases">
        <title>Complete genome sequence of Endomicrobium proavitum.</title>
        <authorList>
            <person name="Zheng H."/>
        </authorList>
    </citation>
    <scope>NUCLEOTIDE SEQUENCE [LARGE SCALE GENOMIC DNA]</scope>
    <source>
        <strain evidence="13 14">Rsa215</strain>
    </source>
</reference>
<evidence type="ECO:0000256" key="7">
    <source>
        <dbReference type="ARBA" id="ARBA00022842"/>
    </source>
</evidence>
<evidence type="ECO:0000256" key="1">
    <source>
        <dbReference type="ARBA" id="ARBA00001946"/>
    </source>
</evidence>
<dbReference type="Pfam" id="PF01018">
    <property type="entry name" value="GTP1_OBG"/>
    <property type="match status" value="1"/>
</dbReference>
<dbReference type="EC" id="3.6.5.-" evidence="9"/>
<evidence type="ECO:0000256" key="4">
    <source>
        <dbReference type="ARBA" id="ARBA00022723"/>
    </source>
</evidence>
<feature type="binding site" evidence="9">
    <location>
        <begin position="209"/>
        <end position="212"/>
    </location>
    <ligand>
        <name>GTP</name>
        <dbReference type="ChEBI" id="CHEBI:37565"/>
    </ligand>
</feature>
<dbReference type="PIRSF" id="PIRSF002401">
    <property type="entry name" value="GTP_bd_Obg/CgtA"/>
    <property type="match status" value="1"/>
</dbReference>
<dbReference type="GO" id="GO:0043022">
    <property type="term" value="F:ribosome binding"/>
    <property type="evidence" value="ECO:0007669"/>
    <property type="project" value="UniProtKB-ARBA"/>
</dbReference>
<feature type="binding site" evidence="9">
    <location>
        <position position="190"/>
    </location>
    <ligand>
        <name>Mg(2+)</name>
        <dbReference type="ChEBI" id="CHEBI:18420"/>
    </ligand>
</feature>
<feature type="binding site" evidence="9">
    <location>
        <begin position="163"/>
        <end position="170"/>
    </location>
    <ligand>
        <name>GTP</name>
        <dbReference type="ChEBI" id="CHEBI:37565"/>
    </ligand>
</feature>
<dbReference type="InterPro" id="IPR006169">
    <property type="entry name" value="GTP1_OBG_dom"/>
</dbReference>
<dbReference type="InterPro" id="IPR006074">
    <property type="entry name" value="GTP1-OBG_CS"/>
</dbReference>
<comment type="subcellular location">
    <subcellularLocation>
        <location evidence="9">Cytoplasm</location>
    </subcellularLocation>
</comment>
<dbReference type="GO" id="GO:0000287">
    <property type="term" value="F:magnesium ion binding"/>
    <property type="evidence" value="ECO:0007669"/>
    <property type="project" value="InterPro"/>
</dbReference>
<comment type="subunit">
    <text evidence="9">Monomer.</text>
</comment>
<feature type="binding site" evidence="9">
    <location>
        <position position="170"/>
    </location>
    <ligand>
        <name>Mg(2+)</name>
        <dbReference type="ChEBI" id="CHEBI:18420"/>
    </ligand>
</feature>
<gene>
    <name evidence="13" type="primary">obgE</name>
    <name evidence="9" type="synonym">obg</name>
    <name evidence="13" type="ORF">Epro_1333</name>
</gene>
<dbReference type="NCBIfam" id="NF008956">
    <property type="entry name" value="PRK12299.1"/>
    <property type="match status" value="1"/>
</dbReference>
<dbReference type="InterPro" id="IPR045086">
    <property type="entry name" value="OBG_GTPase"/>
</dbReference>
<dbReference type="PROSITE" id="PS51881">
    <property type="entry name" value="OCT"/>
    <property type="match status" value="1"/>
</dbReference>
<dbReference type="InterPro" id="IPR027417">
    <property type="entry name" value="P-loop_NTPase"/>
</dbReference>
<accession>A0A0G3WMJ4</accession>
<evidence type="ECO:0000256" key="5">
    <source>
        <dbReference type="ARBA" id="ARBA00022741"/>
    </source>
</evidence>
<dbReference type="Gene3D" id="3.30.300.350">
    <property type="entry name" value="GTP-binding protein OBG, C-terminal domain"/>
    <property type="match status" value="1"/>
</dbReference>
<dbReference type="Pfam" id="PF09269">
    <property type="entry name" value="DUF1967"/>
    <property type="match status" value="1"/>
</dbReference>
<keyword evidence="14" id="KW-1185">Reference proteome</keyword>
<dbReference type="EMBL" id="CP009498">
    <property type="protein sequence ID" value="AKL98709.1"/>
    <property type="molecule type" value="Genomic_DNA"/>
</dbReference>
<dbReference type="OrthoDB" id="9807318at2"/>
<dbReference type="NCBIfam" id="TIGR03595">
    <property type="entry name" value="Obg_CgtA_exten"/>
    <property type="match status" value="1"/>
</dbReference>
<dbReference type="SUPFAM" id="SSF52540">
    <property type="entry name" value="P-loop containing nucleoside triphosphate hydrolases"/>
    <property type="match status" value="1"/>
</dbReference>
<dbReference type="NCBIfam" id="TIGR00231">
    <property type="entry name" value="small_GTP"/>
    <property type="match status" value="1"/>
</dbReference>
<dbReference type="SUPFAM" id="SSF102741">
    <property type="entry name" value="Obg GTP-binding protein C-terminal domain"/>
    <property type="match status" value="1"/>
</dbReference>
<dbReference type="InterPro" id="IPR015349">
    <property type="entry name" value="OCT_dom"/>
</dbReference>
<dbReference type="PRINTS" id="PR00326">
    <property type="entry name" value="GTP1OBG"/>
</dbReference>
<keyword evidence="7 9" id="KW-0460">Magnesium</keyword>
<dbReference type="Proteomes" id="UP000035337">
    <property type="component" value="Chromosome"/>
</dbReference>
<dbReference type="PROSITE" id="PS51883">
    <property type="entry name" value="OBG"/>
    <property type="match status" value="1"/>
</dbReference>
<proteinExistence type="inferred from homology"/>
<dbReference type="GO" id="GO:0005737">
    <property type="term" value="C:cytoplasm"/>
    <property type="evidence" value="ECO:0007669"/>
    <property type="project" value="UniProtKB-SubCell"/>
</dbReference>
<dbReference type="FunFam" id="2.70.210.12:FF:000001">
    <property type="entry name" value="GTPase Obg"/>
    <property type="match status" value="1"/>
</dbReference>
<comment type="function">
    <text evidence="9">An essential GTPase which binds GTP, GDP and possibly (p)ppGpp with moderate affinity, with high nucleotide exchange rates and a fairly low GTP hydrolysis rate. Plays a role in control of the cell cycle, stress response, ribosome biogenesis and in those bacteria that undergo differentiation, in morphogenesis control.</text>
</comment>
<dbReference type="NCBIfam" id="TIGR02729">
    <property type="entry name" value="Obg_CgtA"/>
    <property type="match status" value="1"/>
</dbReference>
<feature type="domain" description="OCT" evidence="11">
    <location>
        <begin position="342"/>
        <end position="420"/>
    </location>
</feature>
<feature type="binding site" evidence="9">
    <location>
        <begin position="306"/>
        <end position="308"/>
    </location>
    <ligand>
        <name>GTP</name>
        <dbReference type="ChEBI" id="CHEBI:37565"/>
    </ligand>
</feature>
<keyword evidence="8 9" id="KW-0342">GTP-binding</keyword>
<dbReference type="SUPFAM" id="SSF82051">
    <property type="entry name" value="Obg GTP-binding protein N-terminal domain"/>
    <property type="match status" value="1"/>
</dbReference>
<keyword evidence="5 9" id="KW-0547">Nucleotide-binding</keyword>
<dbReference type="InterPro" id="IPR014100">
    <property type="entry name" value="GTP-bd_Obg/CgtA"/>
</dbReference>
<dbReference type="PROSITE" id="PS00905">
    <property type="entry name" value="GTP1_OBG"/>
    <property type="match status" value="1"/>
</dbReference>
<dbReference type="NCBIfam" id="NF008955">
    <property type="entry name" value="PRK12297.1"/>
    <property type="match status" value="1"/>
</dbReference>
<evidence type="ECO:0000313" key="13">
    <source>
        <dbReference type="EMBL" id="AKL98709.1"/>
    </source>
</evidence>
<comment type="cofactor">
    <cofactor evidence="1 9">
        <name>Mg(2+)</name>
        <dbReference type="ChEBI" id="CHEBI:18420"/>
    </cofactor>
</comment>
<keyword evidence="3 9" id="KW-0963">Cytoplasm</keyword>
<organism evidence="13 14">
    <name type="scientific">Endomicrobium proavitum</name>
    <dbReference type="NCBI Taxonomy" id="1408281"/>
    <lineage>
        <taxon>Bacteria</taxon>
        <taxon>Pseudomonadati</taxon>
        <taxon>Elusimicrobiota</taxon>
        <taxon>Endomicrobiia</taxon>
        <taxon>Endomicrobiales</taxon>
        <taxon>Endomicrobiaceae</taxon>
        <taxon>Endomicrobium</taxon>
    </lineage>
</organism>
<evidence type="ECO:0000259" key="11">
    <source>
        <dbReference type="PROSITE" id="PS51881"/>
    </source>
</evidence>
<keyword evidence="4 9" id="KW-0479">Metal-binding</keyword>
<evidence type="ECO:0000259" key="10">
    <source>
        <dbReference type="PROSITE" id="PS51710"/>
    </source>
</evidence>
<evidence type="ECO:0000256" key="8">
    <source>
        <dbReference type="ARBA" id="ARBA00023134"/>
    </source>
</evidence>
<dbReference type="KEGG" id="epo:Epro_1333"/>
<dbReference type="HAMAP" id="MF_01454">
    <property type="entry name" value="GTPase_Obg"/>
    <property type="match status" value="1"/>
</dbReference>
<comment type="similarity">
    <text evidence="2 9">Belongs to the TRAFAC class OBG-HflX-like GTPase superfamily. OBG GTPase family.</text>
</comment>
<feature type="binding site" evidence="9">
    <location>
        <begin position="188"/>
        <end position="192"/>
    </location>
    <ligand>
        <name>GTP</name>
        <dbReference type="ChEBI" id="CHEBI:37565"/>
    </ligand>
</feature>
<feature type="domain" description="Obg" evidence="12">
    <location>
        <begin position="1"/>
        <end position="156"/>
    </location>
</feature>
<evidence type="ECO:0000259" key="12">
    <source>
        <dbReference type="PROSITE" id="PS51883"/>
    </source>
</evidence>
<dbReference type="GO" id="GO:0042254">
    <property type="term" value="P:ribosome biogenesis"/>
    <property type="evidence" value="ECO:0007669"/>
    <property type="project" value="UniProtKB-UniRule"/>
</dbReference>
<dbReference type="AlphaFoldDB" id="A0A0G3WMJ4"/>
<dbReference type="Gene3D" id="3.40.50.300">
    <property type="entry name" value="P-loop containing nucleotide triphosphate hydrolases"/>
    <property type="match status" value="1"/>
</dbReference>
<protein>
    <recommendedName>
        <fullName evidence="9">GTPase Obg</fullName>
        <ecNumber evidence="9">3.6.5.-</ecNumber>
    </recommendedName>
    <alternativeName>
        <fullName evidence="9">GTP-binding protein Obg</fullName>
    </alternativeName>
</protein>
<dbReference type="InterPro" id="IPR006073">
    <property type="entry name" value="GTP-bd"/>
</dbReference>
<evidence type="ECO:0000256" key="9">
    <source>
        <dbReference type="HAMAP-Rule" id="MF_01454"/>
    </source>
</evidence>
<dbReference type="RefSeq" id="WP_052571503.1">
    <property type="nucleotide sequence ID" value="NZ_CP009498.1"/>
</dbReference>
<evidence type="ECO:0000313" key="14">
    <source>
        <dbReference type="Proteomes" id="UP000035337"/>
    </source>
</evidence>
<dbReference type="PANTHER" id="PTHR11702">
    <property type="entry name" value="DEVELOPMENTALLY REGULATED GTP-BINDING PROTEIN-RELATED"/>
    <property type="match status" value="1"/>
</dbReference>